<dbReference type="PANTHER" id="PTHR12546:SF34">
    <property type="entry name" value="FER-1-LIKE PROTEIN 5"/>
    <property type="match status" value="1"/>
</dbReference>
<feature type="compositionally biased region" description="Pro residues" evidence="6">
    <location>
        <begin position="121"/>
        <end position="138"/>
    </location>
</feature>
<evidence type="ECO:0000256" key="3">
    <source>
        <dbReference type="ARBA" id="ARBA00022737"/>
    </source>
</evidence>
<dbReference type="EMBL" id="JAIQCJ010001688">
    <property type="protein sequence ID" value="KAJ8787938.1"/>
    <property type="molecule type" value="Genomic_DNA"/>
</dbReference>
<dbReference type="PANTHER" id="PTHR12546">
    <property type="entry name" value="FER-1-LIKE"/>
    <property type="match status" value="1"/>
</dbReference>
<dbReference type="GO" id="GO:0016020">
    <property type="term" value="C:membrane"/>
    <property type="evidence" value="ECO:0007669"/>
    <property type="project" value="UniProtKB-SubCell"/>
</dbReference>
<organism evidence="8 9">
    <name type="scientific">Eschrichtius robustus</name>
    <name type="common">California gray whale</name>
    <name type="synonym">Eschrichtius gibbosus</name>
    <dbReference type="NCBI Taxonomy" id="9764"/>
    <lineage>
        <taxon>Eukaryota</taxon>
        <taxon>Metazoa</taxon>
        <taxon>Chordata</taxon>
        <taxon>Craniata</taxon>
        <taxon>Vertebrata</taxon>
        <taxon>Euteleostomi</taxon>
        <taxon>Mammalia</taxon>
        <taxon>Eutheria</taxon>
        <taxon>Laurasiatheria</taxon>
        <taxon>Artiodactyla</taxon>
        <taxon>Whippomorpha</taxon>
        <taxon>Cetacea</taxon>
        <taxon>Mysticeti</taxon>
        <taxon>Eschrichtiidae</taxon>
        <taxon>Eschrichtius</taxon>
    </lineage>
</organism>
<evidence type="ECO:0000313" key="8">
    <source>
        <dbReference type="EMBL" id="KAJ8787938.1"/>
    </source>
</evidence>
<evidence type="ECO:0000256" key="4">
    <source>
        <dbReference type="ARBA" id="ARBA00022989"/>
    </source>
</evidence>
<dbReference type="InterPro" id="IPR035892">
    <property type="entry name" value="C2_domain_sf"/>
</dbReference>
<evidence type="ECO:0000259" key="7">
    <source>
        <dbReference type="PROSITE" id="PS50004"/>
    </source>
</evidence>
<evidence type="ECO:0000256" key="2">
    <source>
        <dbReference type="ARBA" id="ARBA00022692"/>
    </source>
</evidence>
<dbReference type="GO" id="GO:0007009">
    <property type="term" value="P:plasma membrane organization"/>
    <property type="evidence" value="ECO:0007669"/>
    <property type="project" value="TreeGrafter"/>
</dbReference>
<keyword evidence="3" id="KW-0677">Repeat</keyword>
<name>A0AB34H6S7_ESCRO</name>
<comment type="subcellular location">
    <subcellularLocation>
        <location evidence="1">Membrane</location>
        <topology evidence="1">Single-pass membrane protein</topology>
    </subcellularLocation>
</comment>
<keyword evidence="9" id="KW-1185">Reference proteome</keyword>
<feature type="region of interest" description="Disordered" evidence="6">
    <location>
        <begin position="1"/>
        <end position="148"/>
    </location>
</feature>
<evidence type="ECO:0000313" key="9">
    <source>
        <dbReference type="Proteomes" id="UP001159641"/>
    </source>
</evidence>
<dbReference type="SMART" id="SM00239">
    <property type="entry name" value="C2"/>
    <property type="match status" value="2"/>
</dbReference>
<evidence type="ECO:0000256" key="6">
    <source>
        <dbReference type="SAM" id="MobiDB-lite"/>
    </source>
</evidence>
<dbReference type="Pfam" id="PF00168">
    <property type="entry name" value="C2"/>
    <property type="match status" value="2"/>
</dbReference>
<dbReference type="InterPro" id="IPR012968">
    <property type="entry name" value="FerIin_dom"/>
</dbReference>
<dbReference type="Pfam" id="PF08151">
    <property type="entry name" value="FerI"/>
    <property type="match status" value="1"/>
</dbReference>
<comment type="caution">
    <text evidence="8">The sequence shown here is derived from an EMBL/GenBank/DDBJ whole genome shotgun (WGS) entry which is preliminary data.</text>
</comment>
<accession>A0AB34H6S7</accession>
<keyword evidence="4" id="KW-1133">Transmembrane helix</keyword>
<keyword evidence="2" id="KW-0812">Transmembrane</keyword>
<feature type="region of interest" description="Disordered" evidence="6">
    <location>
        <begin position="170"/>
        <end position="244"/>
    </location>
</feature>
<dbReference type="SUPFAM" id="SSF49562">
    <property type="entry name" value="C2 domain (Calcium/lipid-binding domain, CaLB)"/>
    <property type="match status" value="2"/>
</dbReference>
<dbReference type="Gene3D" id="2.60.40.150">
    <property type="entry name" value="C2 domain"/>
    <property type="match status" value="2"/>
</dbReference>
<feature type="compositionally biased region" description="Basic and acidic residues" evidence="6">
    <location>
        <begin position="233"/>
        <end position="244"/>
    </location>
</feature>
<reference evidence="8 9" key="1">
    <citation type="submission" date="2022-11" db="EMBL/GenBank/DDBJ databases">
        <title>Whole genome sequence of Eschrichtius robustus ER-17-0199.</title>
        <authorList>
            <person name="Bruniche-Olsen A."/>
            <person name="Black A.N."/>
            <person name="Fields C.J."/>
            <person name="Walden K."/>
            <person name="Dewoody J.A."/>
        </authorList>
    </citation>
    <scope>NUCLEOTIDE SEQUENCE [LARGE SCALE GENOMIC DNA]</scope>
    <source>
        <strain evidence="8">ER-17-0199</strain>
        <tissue evidence="8">Blubber</tissue>
    </source>
</reference>
<evidence type="ECO:0000256" key="5">
    <source>
        <dbReference type="ARBA" id="ARBA00023136"/>
    </source>
</evidence>
<feature type="domain" description="C2" evidence="7">
    <location>
        <begin position="231"/>
        <end position="348"/>
    </location>
</feature>
<sequence>MQGRPLSLTEAGVVPGEPPSTAGTLRGSSHRASKPPQLVARACDSHFTDGGAGSGGWSDLANQGHREFATRRSRPPPAPAPLSARVTAARVRPRPHTAVRPRPPSPRAPWEPGGPHRDPRPLQPGPRPPAPRPGPATPATPAGANPFLTRNLPAARSARAGFLCACALPPPRPGAPGTEQNAEVDYSPGREGRTKNHHPRTTDLCDITSLAKQQTRDLPHPLSPGRSLGPRCSKKEALPEKDGGKQMEEMLRLVVWSAKISPPLSPPPRPCVSVYFRDVKRTTHEVEGNHPIWNETLIWHLWNRPLQKDSFLQITLRDMGSIKKERFIGLATILLKPLVNKPSKILFMKDLTLLNHSMMPTDTAQAPMVWSCAMASVTPPGKTGCGPCQAGPGSSAMIWPRIAGSYSSPTFALQCTLTLQVALMTYKDIEKIGYEDHLAIMAQEVARQKRTFPSSAVHKALSPKPQHFQVRVKVFEARQLMGNDIKPVVKVVIGGYQHHTRIKMGNNPFFNEIFFQNFYEVPAKFFDETILIQTDIGFIYNSPGHTLLRKWLGLCQPNEPSSGVRGYLKVTISALGVGDQAPVDQKLTYRADDTDIQIFKSSVVPINMAYVQFFIYCAEDLHLTQDTRADANREPDMEPDPDLPDSAALPLQLHQVQSLGLVSNWVETGKHAREEEIRAGPGGMYSGFLPCFGPSFLTLRGGKKAPFRIKEEDATIPNIVKDGLAYRGRVFLELITHIKSHQDAKMKDLSRDVISVEKHQNRQKYGLCVIFLSCTMMPNFKDLIQFEVSIGHYGNKMDLSYKPLVSTTQYSQVIYDGNIYHYVPWYNTKPVVAVTSYWEDVSFRMNCLNLLQFARDRLVSGVGMGDGVVVQGRTQVIDGRLGKMSRSLRNPVTQLSHAFHAN</sequence>
<feature type="compositionally biased region" description="Low complexity" evidence="6">
    <location>
        <begin position="81"/>
        <end position="90"/>
    </location>
</feature>
<dbReference type="GO" id="GO:0061025">
    <property type="term" value="P:membrane fusion"/>
    <property type="evidence" value="ECO:0007669"/>
    <property type="project" value="TreeGrafter"/>
</dbReference>
<dbReference type="PROSITE" id="PS50004">
    <property type="entry name" value="C2"/>
    <property type="match status" value="1"/>
</dbReference>
<proteinExistence type="predicted"/>
<keyword evidence="5" id="KW-0472">Membrane</keyword>
<dbReference type="InterPro" id="IPR000008">
    <property type="entry name" value="C2_dom"/>
</dbReference>
<dbReference type="Proteomes" id="UP001159641">
    <property type="component" value="Unassembled WGS sequence"/>
</dbReference>
<dbReference type="AlphaFoldDB" id="A0AB34H6S7"/>
<gene>
    <name evidence="8" type="ORF">J1605_005596</name>
</gene>
<dbReference type="SMART" id="SM01202">
    <property type="entry name" value="FerI"/>
    <property type="match status" value="1"/>
</dbReference>
<protein>
    <recommendedName>
        <fullName evidence="7">C2 domain-containing protein</fullName>
    </recommendedName>
</protein>
<dbReference type="InterPro" id="IPR037721">
    <property type="entry name" value="Ferlin"/>
</dbReference>
<evidence type="ECO:0000256" key="1">
    <source>
        <dbReference type="ARBA" id="ARBA00004167"/>
    </source>
</evidence>